<dbReference type="EMBL" id="JAPDRQ010000153">
    <property type="protein sequence ID" value="KAJ9653455.1"/>
    <property type="molecule type" value="Genomic_DNA"/>
</dbReference>
<sequence>MLVPKAGPKKEGNKEVGLLLKEERPKDRHPQGPNLLDKSKEDHHDGGEIIKTSRDNVFPPTLAQLIARITPYSIWTACRIHESIRSSDDARLRAVITYLQALVSLRVKSAYNLIVAHAYQRSPYFTSIEDYGMGVRHLRSTSLAVLQFTLDHH</sequence>
<evidence type="ECO:0000313" key="2">
    <source>
        <dbReference type="Proteomes" id="UP001172386"/>
    </source>
</evidence>
<keyword evidence="2" id="KW-1185">Reference proteome</keyword>
<name>A0ACC3A076_9EURO</name>
<comment type="caution">
    <text evidence="1">The sequence shown here is derived from an EMBL/GenBank/DDBJ whole genome shotgun (WGS) entry which is preliminary data.</text>
</comment>
<dbReference type="Proteomes" id="UP001172386">
    <property type="component" value="Unassembled WGS sequence"/>
</dbReference>
<accession>A0ACC3A076</accession>
<reference evidence="1" key="1">
    <citation type="submission" date="2022-10" db="EMBL/GenBank/DDBJ databases">
        <title>Culturing micro-colonial fungi from biological soil crusts in the Mojave desert and describing Neophaeococcomyces mojavensis, and introducing the new genera and species Taxawa tesnikishii.</title>
        <authorList>
            <person name="Kurbessoian T."/>
            <person name="Stajich J.E."/>
        </authorList>
    </citation>
    <scope>NUCLEOTIDE SEQUENCE</scope>
    <source>
        <strain evidence="1">JES_112</strain>
    </source>
</reference>
<evidence type="ECO:0000313" key="1">
    <source>
        <dbReference type="EMBL" id="KAJ9653455.1"/>
    </source>
</evidence>
<proteinExistence type="predicted"/>
<protein>
    <submittedName>
        <fullName evidence="1">Uncharacterized protein</fullName>
    </submittedName>
</protein>
<gene>
    <name evidence="1" type="ORF">H2198_007351</name>
</gene>
<organism evidence="1 2">
    <name type="scientific">Neophaeococcomyces mojaviensis</name>
    <dbReference type="NCBI Taxonomy" id="3383035"/>
    <lineage>
        <taxon>Eukaryota</taxon>
        <taxon>Fungi</taxon>
        <taxon>Dikarya</taxon>
        <taxon>Ascomycota</taxon>
        <taxon>Pezizomycotina</taxon>
        <taxon>Eurotiomycetes</taxon>
        <taxon>Chaetothyriomycetidae</taxon>
        <taxon>Chaetothyriales</taxon>
        <taxon>Chaetothyriales incertae sedis</taxon>
        <taxon>Neophaeococcomyces</taxon>
    </lineage>
</organism>